<reference evidence="1 2" key="1">
    <citation type="submission" date="2018-09" db="EMBL/GenBank/DDBJ databases">
        <authorList>
            <person name="Wang Z."/>
        </authorList>
    </citation>
    <scope>NUCLEOTIDE SEQUENCE [LARGE SCALE GENOMIC DNA]</scope>
    <source>
        <strain evidence="1 2">ALS 81</strain>
    </source>
</reference>
<name>A0A420E7H6_9ALTE</name>
<dbReference type="RefSeq" id="WP_120356199.1">
    <property type="nucleotide sequence ID" value="NZ_RAQO01000009.1"/>
</dbReference>
<comment type="caution">
    <text evidence="1">The sequence shown here is derived from an EMBL/GenBank/DDBJ whole genome shotgun (WGS) entry which is preliminary data.</text>
</comment>
<evidence type="ECO:0000313" key="2">
    <source>
        <dbReference type="Proteomes" id="UP000286482"/>
    </source>
</evidence>
<gene>
    <name evidence="1" type="ORF">DBZ36_17190</name>
</gene>
<keyword evidence="2" id="KW-1185">Reference proteome</keyword>
<dbReference type="OrthoDB" id="5413327at2"/>
<dbReference type="EMBL" id="RAQO01000009">
    <property type="protein sequence ID" value="RKF14388.1"/>
    <property type="molecule type" value="Genomic_DNA"/>
</dbReference>
<dbReference type="AlphaFoldDB" id="A0A420E7H6"/>
<organism evidence="1 2">
    <name type="scientific">Alginatibacterium sediminis</name>
    <dbReference type="NCBI Taxonomy" id="2164068"/>
    <lineage>
        <taxon>Bacteria</taxon>
        <taxon>Pseudomonadati</taxon>
        <taxon>Pseudomonadota</taxon>
        <taxon>Gammaproteobacteria</taxon>
        <taxon>Alteromonadales</taxon>
        <taxon>Alteromonadaceae</taxon>
        <taxon>Alginatibacterium</taxon>
    </lineage>
</organism>
<protein>
    <submittedName>
        <fullName evidence="1">Uncharacterized protein</fullName>
    </submittedName>
</protein>
<proteinExistence type="predicted"/>
<accession>A0A420E7H6</accession>
<dbReference type="Proteomes" id="UP000286482">
    <property type="component" value="Unassembled WGS sequence"/>
</dbReference>
<sequence>MRTIELIPLPLEIGDGYFKRICEINRFSGDNKESTKEFWIRVEHQVPEGFDETDCSAYLLAMIFDAMAENRNIVIRGAVDRALLMNLTEFMAAWSVWLPDSYSFVDIKVDLVIEKTPVNNKAVCAYSGGVDATFTVNRHVNKTFGFASLDLSAAVLVHGFDIDLDNTSDFDIAFERCKQTLKDVGIPLIKMSTNYRKISPISWEHSVAALISSALSSVESLGSYGLIASSEPYDALVLPWGTSPMTEHLLSSSSFRIIHDGADNNRTEKVSKLAQWPQGVKDLRVCWEGENNQQNCGKCEKCVRTKLNFLASGQEIPDIFDKPGIEMISNTILRTDMSVSEWGTLVATAKSNKVDAPWVKEARKLIFKSKVLNKVLPGDGKLRYKVRRLLIALGIHKA</sequence>
<evidence type="ECO:0000313" key="1">
    <source>
        <dbReference type="EMBL" id="RKF14388.1"/>
    </source>
</evidence>